<keyword evidence="3" id="KW-0378">Hydrolase</keyword>
<sequence>MKRLLFILGLVLGILSFTCSSSENSTIEDPFVNINEEIENNTFPEPKNFRLLALGDSYTIGTAVCETCRYPEQLKDSLVTYFNEDDTFSLDIVAQGGWTTTQLIGAVNSTDLLEEYDLVTLLIGVNNQFQGKPFITYQLEFPELVGMATTLAEGDANRIIIISIPDYAMTPFGMAFDDGNIASEIDMYNNYASTYAEQAGITFINVTDISRTILEFPELIAEDGLHPSELAYSKYVERILPAALEKLGYEAD</sequence>
<keyword evidence="4" id="KW-1185">Reference proteome</keyword>
<dbReference type="EMBL" id="JAVRIA010000003">
    <property type="protein sequence ID" value="MDT0558610.1"/>
    <property type="molecule type" value="Genomic_DNA"/>
</dbReference>
<dbReference type="InterPro" id="IPR013830">
    <property type="entry name" value="SGNH_hydro"/>
</dbReference>
<reference evidence="3 4" key="1">
    <citation type="submission" date="2023-09" db="EMBL/GenBank/DDBJ databases">
        <authorList>
            <person name="Rey-Velasco X."/>
        </authorList>
    </citation>
    <scope>NUCLEOTIDE SEQUENCE [LARGE SCALE GENOMIC DNA]</scope>
    <source>
        <strain evidence="3 4">W332</strain>
    </source>
</reference>
<evidence type="ECO:0000313" key="3">
    <source>
        <dbReference type="EMBL" id="MDT0558610.1"/>
    </source>
</evidence>
<dbReference type="InterPro" id="IPR036514">
    <property type="entry name" value="SGNH_hydro_sf"/>
</dbReference>
<dbReference type="Gene3D" id="3.40.50.1110">
    <property type="entry name" value="SGNH hydrolase"/>
    <property type="match status" value="1"/>
</dbReference>
<accession>A0ABU2YMV7</accession>
<feature type="chain" id="PRO_5046235898" evidence="1">
    <location>
        <begin position="22"/>
        <end position="252"/>
    </location>
</feature>
<evidence type="ECO:0000259" key="2">
    <source>
        <dbReference type="Pfam" id="PF13472"/>
    </source>
</evidence>
<proteinExistence type="predicted"/>
<comment type="caution">
    <text evidence="3">The sequence shown here is derived from an EMBL/GenBank/DDBJ whole genome shotgun (WGS) entry which is preliminary data.</text>
</comment>
<dbReference type="Proteomes" id="UP001259492">
    <property type="component" value="Unassembled WGS sequence"/>
</dbReference>
<evidence type="ECO:0000313" key="4">
    <source>
        <dbReference type="Proteomes" id="UP001259492"/>
    </source>
</evidence>
<feature type="signal peptide" evidence="1">
    <location>
        <begin position="1"/>
        <end position="21"/>
    </location>
</feature>
<feature type="domain" description="SGNH hydrolase-type esterase" evidence="2">
    <location>
        <begin position="53"/>
        <end position="232"/>
    </location>
</feature>
<dbReference type="SUPFAM" id="SSF52266">
    <property type="entry name" value="SGNH hydrolase"/>
    <property type="match status" value="1"/>
</dbReference>
<organism evidence="3 4">
    <name type="scientific">Microcosmobacter mediterraneus</name>
    <dbReference type="NCBI Taxonomy" id="3075607"/>
    <lineage>
        <taxon>Bacteria</taxon>
        <taxon>Pseudomonadati</taxon>
        <taxon>Bacteroidota</taxon>
        <taxon>Flavobacteriia</taxon>
        <taxon>Flavobacteriales</taxon>
        <taxon>Flavobacteriaceae</taxon>
        <taxon>Microcosmobacter</taxon>
    </lineage>
</organism>
<dbReference type="Pfam" id="PF13472">
    <property type="entry name" value="Lipase_GDSL_2"/>
    <property type="match status" value="1"/>
</dbReference>
<dbReference type="GO" id="GO:0016787">
    <property type="term" value="F:hydrolase activity"/>
    <property type="evidence" value="ECO:0007669"/>
    <property type="project" value="UniProtKB-KW"/>
</dbReference>
<gene>
    <name evidence="3" type="ORF">RM697_08130</name>
</gene>
<dbReference type="RefSeq" id="WP_311427370.1">
    <property type="nucleotide sequence ID" value="NZ_JAVRIA010000003.1"/>
</dbReference>
<name>A0ABU2YMV7_9FLAO</name>
<dbReference type="EC" id="3.1.-.-" evidence="3"/>
<dbReference type="CDD" id="cd01832">
    <property type="entry name" value="SGNH_hydrolase_like_1"/>
    <property type="match status" value="1"/>
</dbReference>
<protein>
    <submittedName>
        <fullName evidence="3">SGNH/GDSL hydrolase family protein</fullName>
        <ecNumber evidence="3">3.1.-.-</ecNumber>
    </submittedName>
</protein>
<keyword evidence="1" id="KW-0732">Signal</keyword>
<evidence type="ECO:0000256" key="1">
    <source>
        <dbReference type="SAM" id="SignalP"/>
    </source>
</evidence>